<dbReference type="eggNOG" id="ENOG502SJYP">
    <property type="taxonomic scope" value="Eukaryota"/>
</dbReference>
<keyword evidence="4" id="KW-1185">Reference proteome</keyword>
<protein>
    <recommendedName>
        <fullName evidence="5">Peptidase A1 domain-containing protein</fullName>
    </recommendedName>
</protein>
<dbReference type="InterPro" id="IPR021109">
    <property type="entry name" value="Peptidase_aspartic_dom_sf"/>
</dbReference>
<evidence type="ECO:0000313" key="3">
    <source>
        <dbReference type="EnsemblFungi" id="EJT77223"/>
    </source>
</evidence>
<evidence type="ECO:0000256" key="1">
    <source>
        <dbReference type="SAM" id="SignalP"/>
    </source>
</evidence>
<reference evidence="3" key="5">
    <citation type="submission" date="2018-04" db="UniProtKB">
        <authorList>
            <consortium name="EnsemblFungi"/>
        </authorList>
    </citation>
    <scope>IDENTIFICATION</scope>
    <source>
        <strain evidence="3">R3-111a-1</strain>
    </source>
</reference>
<dbReference type="HOGENOM" id="CLU_871675_0_0_1"/>
<feature type="chain" id="PRO_5015094739" description="Peptidase A1 domain-containing protein" evidence="1">
    <location>
        <begin position="16"/>
        <end position="319"/>
    </location>
</feature>
<accession>J3P0U0</accession>
<proteinExistence type="predicted"/>
<evidence type="ECO:0000313" key="2">
    <source>
        <dbReference type="EMBL" id="EJT77223.1"/>
    </source>
</evidence>
<dbReference type="SUPFAM" id="SSF50630">
    <property type="entry name" value="Acid proteases"/>
    <property type="match status" value="1"/>
</dbReference>
<reference evidence="4" key="1">
    <citation type="submission" date="2010-07" db="EMBL/GenBank/DDBJ databases">
        <title>The genome sequence of Gaeumannomyces graminis var. tritici strain R3-111a-1.</title>
        <authorList>
            <consortium name="The Broad Institute Genome Sequencing Platform"/>
            <person name="Ma L.-J."/>
            <person name="Dead R."/>
            <person name="Young S."/>
            <person name="Zeng Q."/>
            <person name="Koehrsen M."/>
            <person name="Alvarado L."/>
            <person name="Berlin A."/>
            <person name="Chapman S.B."/>
            <person name="Chen Z."/>
            <person name="Freedman E."/>
            <person name="Gellesch M."/>
            <person name="Goldberg J."/>
            <person name="Griggs A."/>
            <person name="Gujja S."/>
            <person name="Heilman E.R."/>
            <person name="Heiman D."/>
            <person name="Hepburn T."/>
            <person name="Howarth C."/>
            <person name="Jen D."/>
            <person name="Larson L."/>
            <person name="Mehta T."/>
            <person name="Neiman D."/>
            <person name="Pearson M."/>
            <person name="Roberts A."/>
            <person name="Saif S."/>
            <person name="Shea T."/>
            <person name="Shenoy N."/>
            <person name="Sisk P."/>
            <person name="Stolte C."/>
            <person name="Sykes S."/>
            <person name="Walk T."/>
            <person name="White J."/>
            <person name="Yandava C."/>
            <person name="Haas B."/>
            <person name="Nusbaum C."/>
            <person name="Birren B."/>
        </authorList>
    </citation>
    <scope>NUCLEOTIDE SEQUENCE [LARGE SCALE GENOMIC DNA]</scope>
    <source>
        <strain evidence="4">R3-111a-1</strain>
    </source>
</reference>
<reference evidence="2" key="2">
    <citation type="submission" date="2010-07" db="EMBL/GenBank/DDBJ databases">
        <authorList>
            <consortium name="The Broad Institute Genome Sequencing Platform"/>
            <consortium name="Broad Institute Genome Sequencing Center for Infectious Disease"/>
            <person name="Ma L.-J."/>
            <person name="Dead R."/>
            <person name="Young S."/>
            <person name="Zeng Q."/>
            <person name="Koehrsen M."/>
            <person name="Alvarado L."/>
            <person name="Berlin A."/>
            <person name="Chapman S.B."/>
            <person name="Chen Z."/>
            <person name="Freedman E."/>
            <person name="Gellesch M."/>
            <person name="Goldberg J."/>
            <person name="Griggs A."/>
            <person name="Gujja S."/>
            <person name="Heilman E.R."/>
            <person name="Heiman D."/>
            <person name="Hepburn T."/>
            <person name="Howarth C."/>
            <person name="Jen D."/>
            <person name="Larson L."/>
            <person name="Mehta T."/>
            <person name="Neiman D."/>
            <person name="Pearson M."/>
            <person name="Roberts A."/>
            <person name="Saif S."/>
            <person name="Shea T."/>
            <person name="Shenoy N."/>
            <person name="Sisk P."/>
            <person name="Stolte C."/>
            <person name="Sykes S."/>
            <person name="Walk T."/>
            <person name="White J."/>
            <person name="Yandava C."/>
            <person name="Haas B."/>
            <person name="Nusbaum C."/>
            <person name="Birren B."/>
        </authorList>
    </citation>
    <scope>NUCLEOTIDE SEQUENCE</scope>
    <source>
        <strain evidence="2">R3-111a-1</strain>
    </source>
</reference>
<reference evidence="3" key="4">
    <citation type="journal article" date="2015" name="G3 (Bethesda)">
        <title>Genome sequences of three phytopathogenic species of the Magnaporthaceae family of fungi.</title>
        <authorList>
            <person name="Okagaki L.H."/>
            <person name="Nunes C.C."/>
            <person name="Sailsbery J."/>
            <person name="Clay B."/>
            <person name="Brown D."/>
            <person name="John T."/>
            <person name="Oh Y."/>
            <person name="Young N."/>
            <person name="Fitzgerald M."/>
            <person name="Haas B.J."/>
            <person name="Zeng Q."/>
            <person name="Young S."/>
            <person name="Adiconis X."/>
            <person name="Fan L."/>
            <person name="Levin J.Z."/>
            <person name="Mitchell T.K."/>
            <person name="Okubara P.A."/>
            <person name="Farman M.L."/>
            <person name="Kohn L.M."/>
            <person name="Birren B."/>
            <person name="Ma L.-J."/>
            <person name="Dean R.A."/>
        </authorList>
    </citation>
    <scope>NUCLEOTIDE SEQUENCE</scope>
    <source>
        <strain evidence="3">R3-111a-1</strain>
    </source>
</reference>
<dbReference type="RefSeq" id="XP_009223223.1">
    <property type="nucleotide sequence ID" value="XM_009224959.1"/>
</dbReference>
<gene>
    <name evidence="3" type="primary">20347593</name>
    <name evidence="2" type="ORF">GGTG_07135</name>
</gene>
<dbReference type="Gene3D" id="2.40.70.10">
    <property type="entry name" value="Acid Proteases"/>
    <property type="match status" value="1"/>
</dbReference>
<dbReference type="EMBL" id="GL385397">
    <property type="protein sequence ID" value="EJT77223.1"/>
    <property type="molecule type" value="Genomic_DNA"/>
</dbReference>
<feature type="signal peptide" evidence="1">
    <location>
        <begin position="1"/>
        <end position="15"/>
    </location>
</feature>
<dbReference type="AlphaFoldDB" id="J3P0U0"/>
<reference evidence="2" key="3">
    <citation type="submission" date="2010-09" db="EMBL/GenBank/DDBJ databases">
        <title>Annotation of Gaeumannomyces graminis var. tritici R3-111a-1.</title>
        <authorList>
            <consortium name="The Broad Institute Genome Sequencing Platform"/>
            <person name="Ma L.-J."/>
            <person name="Dead R."/>
            <person name="Young S.K."/>
            <person name="Zeng Q."/>
            <person name="Gargeya S."/>
            <person name="Fitzgerald M."/>
            <person name="Haas B."/>
            <person name="Abouelleil A."/>
            <person name="Alvarado L."/>
            <person name="Arachchi H.M."/>
            <person name="Berlin A."/>
            <person name="Brown A."/>
            <person name="Chapman S.B."/>
            <person name="Chen Z."/>
            <person name="Dunbar C."/>
            <person name="Freedman E."/>
            <person name="Gearin G."/>
            <person name="Gellesch M."/>
            <person name="Goldberg J."/>
            <person name="Griggs A."/>
            <person name="Gujja S."/>
            <person name="Heiman D."/>
            <person name="Howarth C."/>
            <person name="Larson L."/>
            <person name="Lui A."/>
            <person name="MacDonald P.J.P."/>
            <person name="Mehta T."/>
            <person name="Montmayeur A."/>
            <person name="Murphy C."/>
            <person name="Neiman D."/>
            <person name="Pearson M."/>
            <person name="Priest M."/>
            <person name="Roberts A."/>
            <person name="Saif S."/>
            <person name="Shea T."/>
            <person name="Shenoy N."/>
            <person name="Sisk P."/>
            <person name="Stolte C."/>
            <person name="Sykes S."/>
            <person name="Yandava C."/>
            <person name="Wortman J."/>
            <person name="Nusbaum C."/>
            <person name="Birren B."/>
        </authorList>
    </citation>
    <scope>NUCLEOTIDE SEQUENCE</scope>
    <source>
        <strain evidence="2">R3-111a-1</strain>
    </source>
</reference>
<organism evidence="2">
    <name type="scientific">Gaeumannomyces tritici (strain R3-111a-1)</name>
    <name type="common">Wheat and barley take-all root rot fungus</name>
    <name type="synonym">Gaeumannomyces graminis var. tritici</name>
    <dbReference type="NCBI Taxonomy" id="644352"/>
    <lineage>
        <taxon>Eukaryota</taxon>
        <taxon>Fungi</taxon>
        <taxon>Dikarya</taxon>
        <taxon>Ascomycota</taxon>
        <taxon>Pezizomycotina</taxon>
        <taxon>Sordariomycetes</taxon>
        <taxon>Sordariomycetidae</taxon>
        <taxon>Magnaporthales</taxon>
        <taxon>Magnaporthaceae</taxon>
        <taxon>Gaeumannomyces</taxon>
    </lineage>
</organism>
<dbReference type="GeneID" id="20347593"/>
<name>J3P0U0_GAET3</name>
<dbReference type="OrthoDB" id="4074350at2759"/>
<sequence length="319" mass="34416">MRLLLFAHLMWHSMAQSGILAILTSLNRYGPFGPWQAPGVLVGTRMTDNLRSEPWTVAFYPLTGILTGRYHRTGSRFYSATSSGSYTPTDSDTATLNDTGPYTDELSPVDDSRGVGWHVETAPVNISMRVVDKIVYYGKYQGTPETPHEINAIGFGYGLYPESDPIKVDHGFELLHELKASQAIGSKSFGFHLGIAGGLDSGAGSLTLGGYDRSRVIGQPAVFDALPLTDLAVFLVDVVVGVQVGDSPFELIAHPTSFFSSSALESSLSEERGGKSGSLLVQVDPQKPHMGLPTATCNSLARHLPVTWDSRLELNLDAK</sequence>
<evidence type="ECO:0008006" key="5">
    <source>
        <dbReference type="Google" id="ProtNLM"/>
    </source>
</evidence>
<evidence type="ECO:0000313" key="4">
    <source>
        <dbReference type="Proteomes" id="UP000006039"/>
    </source>
</evidence>
<keyword evidence="1" id="KW-0732">Signal</keyword>
<dbReference type="EnsemblFungi" id="EJT77223">
    <property type="protein sequence ID" value="EJT77223"/>
    <property type="gene ID" value="GGTG_07135"/>
</dbReference>
<dbReference type="Proteomes" id="UP000006039">
    <property type="component" value="Unassembled WGS sequence"/>
</dbReference>
<dbReference type="VEuPathDB" id="FungiDB:GGTG_07135"/>